<name>A0AA88CID0_FICCA</name>
<accession>A0AA88CID0</accession>
<dbReference type="AlphaFoldDB" id="A0AA88CID0"/>
<dbReference type="Proteomes" id="UP001187192">
    <property type="component" value="Unassembled WGS sequence"/>
</dbReference>
<comment type="caution">
    <text evidence="1">The sequence shown here is derived from an EMBL/GenBank/DDBJ whole genome shotgun (WGS) entry which is preliminary data.</text>
</comment>
<sequence length="57" mass="6690">MAVFMAEQRRRSEVGAELTLCSDDGVDGCGYEQARSQAIASQTWWLRRRRTDRLLRW</sequence>
<keyword evidence="2" id="KW-1185">Reference proteome</keyword>
<organism evidence="1 2">
    <name type="scientific">Ficus carica</name>
    <name type="common">Common fig</name>
    <dbReference type="NCBI Taxonomy" id="3494"/>
    <lineage>
        <taxon>Eukaryota</taxon>
        <taxon>Viridiplantae</taxon>
        <taxon>Streptophyta</taxon>
        <taxon>Embryophyta</taxon>
        <taxon>Tracheophyta</taxon>
        <taxon>Spermatophyta</taxon>
        <taxon>Magnoliopsida</taxon>
        <taxon>eudicotyledons</taxon>
        <taxon>Gunneridae</taxon>
        <taxon>Pentapetalae</taxon>
        <taxon>rosids</taxon>
        <taxon>fabids</taxon>
        <taxon>Rosales</taxon>
        <taxon>Moraceae</taxon>
        <taxon>Ficeae</taxon>
        <taxon>Ficus</taxon>
    </lineage>
</organism>
<evidence type="ECO:0000313" key="1">
    <source>
        <dbReference type="EMBL" id="GMN21803.1"/>
    </source>
</evidence>
<proteinExistence type="predicted"/>
<gene>
    <name evidence="1" type="ORF">TIFTF001_043390</name>
</gene>
<evidence type="ECO:0000313" key="2">
    <source>
        <dbReference type="Proteomes" id="UP001187192"/>
    </source>
</evidence>
<protein>
    <submittedName>
        <fullName evidence="1">Uncharacterized protein</fullName>
    </submittedName>
</protein>
<reference evidence="1" key="1">
    <citation type="submission" date="2023-07" db="EMBL/GenBank/DDBJ databases">
        <title>draft genome sequence of fig (Ficus carica).</title>
        <authorList>
            <person name="Takahashi T."/>
            <person name="Nishimura K."/>
        </authorList>
    </citation>
    <scope>NUCLEOTIDE SEQUENCE</scope>
</reference>
<dbReference type="EMBL" id="BTGU01002778">
    <property type="protein sequence ID" value="GMN21803.1"/>
    <property type="molecule type" value="Genomic_DNA"/>
</dbReference>